<comment type="caution">
    <text evidence="2">The sequence shown here is derived from an EMBL/GenBank/DDBJ whole genome shotgun (WGS) entry which is preliminary data.</text>
</comment>
<name>A0AAD5M2U5_PARTN</name>
<dbReference type="InterPro" id="IPR043154">
    <property type="entry name" value="Sec-1-like_dom1"/>
</dbReference>
<dbReference type="InterPro" id="IPR043155">
    <property type="entry name" value="VPS33_dom3b"/>
</dbReference>
<dbReference type="InterPro" id="IPR036045">
    <property type="entry name" value="Sec1-like_sf"/>
</dbReference>
<dbReference type="SUPFAM" id="SSF56815">
    <property type="entry name" value="Sec1/munc18-like (SM) proteins"/>
    <property type="match status" value="1"/>
</dbReference>
<dbReference type="Proteomes" id="UP001196413">
    <property type="component" value="Unassembled WGS sequence"/>
</dbReference>
<dbReference type="Gene3D" id="1.25.40.850">
    <property type="match status" value="1"/>
</dbReference>
<gene>
    <name evidence="2" type="ORF">KIN20_005174</name>
</gene>
<evidence type="ECO:0008006" key="4">
    <source>
        <dbReference type="Google" id="ProtNLM"/>
    </source>
</evidence>
<evidence type="ECO:0000256" key="1">
    <source>
        <dbReference type="ARBA" id="ARBA00009884"/>
    </source>
</evidence>
<dbReference type="Gene3D" id="3.40.50.2060">
    <property type="match status" value="1"/>
</dbReference>
<dbReference type="Pfam" id="PF00995">
    <property type="entry name" value="Sec1"/>
    <property type="match status" value="1"/>
</dbReference>
<protein>
    <recommendedName>
        <fullName evidence="4">Sec1 family protein</fullName>
    </recommendedName>
</protein>
<dbReference type="InterPro" id="IPR001619">
    <property type="entry name" value="Sec1-like"/>
</dbReference>
<dbReference type="AlphaFoldDB" id="A0AAD5M2U5"/>
<keyword evidence="3" id="KW-1185">Reference proteome</keyword>
<evidence type="ECO:0000313" key="3">
    <source>
        <dbReference type="Proteomes" id="UP001196413"/>
    </source>
</evidence>
<comment type="similarity">
    <text evidence="1">Belongs to the STXBP/unc-18/SEC1 family.</text>
</comment>
<dbReference type="GO" id="GO:0016192">
    <property type="term" value="P:vesicle-mediated transport"/>
    <property type="evidence" value="ECO:0007669"/>
    <property type="project" value="InterPro"/>
</dbReference>
<dbReference type="PANTHER" id="PTHR11679">
    <property type="entry name" value="VESICLE PROTEIN SORTING-ASSOCIATED"/>
    <property type="match status" value="1"/>
</dbReference>
<dbReference type="InterPro" id="IPR027482">
    <property type="entry name" value="Sec1-like_dom2"/>
</dbReference>
<sequence>MWCGSTTKGFYLSLLMLWKAKKTIIWDRSLMQRCNLFAGPSVLKNHGVVNNIALDQFRTPDTPYVLFFLAPTLAALDGLCAYIDKVKSDSKTLFVVFFIPEMWYVVREKLKELKGGKYWERLESVRELPLTWLPRDGDTLSLSDRELPSRLLISGDWTHLHRCGVAIHQLMALCSQTIPIYSRGKWAQDIARMVYKMGPCHGEALTPTLRVNRLVIIDRWVDPLTPFLHQLTYGGILDEMFGINMIGSIKVPLAEFENNDQLDPFEMKEIHLNDELFYRLKHVHINAIGFELSKILSEIKEDEQIDRDRMSVAEYQVLVKKMPKILHRKKLCGVHMRLAEMARTHLYEVLADYVRVEKELLESADSDKVHPFIEEYIITGEDMYVALRLVIVHALTANGLKPGVLQQYRRMIVQSFGTEALNKLLKLQKMGVIRERSGSGKLTCDYASPMFSQMKKQYDLIPENVSETNTQDAAYAYSGYAPLIVRILEEGDRIRWTGWNKTFEGPVGGDDRTMVFVVGGATRAELAAINLMPNVCLVTTSSVITGNRLLDSITQI</sequence>
<organism evidence="2 3">
    <name type="scientific">Parelaphostrongylus tenuis</name>
    <name type="common">Meningeal worm</name>
    <dbReference type="NCBI Taxonomy" id="148309"/>
    <lineage>
        <taxon>Eukaryota</taxon>
        <taxon>Metazoa</taxon>
        <taxon>Ecdysozoa</taxon>
        <taxon>Nematoda</taxon>
        <taxon>Chromadorea</taxon>
        <taxon>Rhabditida</taxon>
        <taxon>Rhabditina</taxon>
        <taxon>Rhabditomorpha</taxon>
        <taxon>Strongyloidea</taxon>
        <taxon>Metastrongylidae</taxon>
        <taxon>Parelaphostrongylus</taxon>
    </lineage>
</organism>
<accession>A0AAD5M2U5</accession>
<evidence type="ECO:0000313" key="2">
    <source>
        <dbReference type="EMBL" id="KAJ1349583.1"/>
    </source>
</evidence>
<proteinExistence type="inferred from homology"/>
<dbReference type="EMBL" id="JAHQIW010000690">
    <property type="protein sequence ID" value="KAJ1349583.1"/>
    <property type="molecule type" value="Genomic_DNA"/>
</dbReference>
<reference evidence="2" key="1">
    <citation type="submission" date="2021-06" db="EMBL/GenBank/DDBJ databases">
        <title>Parelaphostrongylus tenuis whole genome reference sequence.</title>
        <authorList>
            <person name="Garwood T.J."/>
            <person name="Larsen P.A."/>
            <person name="Fountain-Jones N.M."/>
            <person name="Garbe J.R."/>
            <person name="Macchietto M.G."/>
            <person name="Kania S.A."/>
            <person name="Gerhold R.W."/>
            <person name="Richards J.E."/>
            <person name="Wolf T.M."/>
        </authorList>
    </citation>
    <scope>NUCLEOTIDE SEQUENCE</scope>
    <source>
        <strain evidence="2">MNPRO001-30</strain>
        <tissue evidence="2">Meninges</tissue>
    </source>
</reference>
<dbReference type="Gene3D" id="3.40.50.1910">
    <property type="match status" value="2"/>
</dbReference>